<proteinExistence type="inferred from homology"/>
<feature type="transmembrane region" description="Helical" evidence="7">
    <location>
        <begin position="69"/>
        <end position="93"/>
    </location>
</feature>
<dbReference type="PANTHER" id="PTHR43744:SF6">
    <property type="entry name" value="ABC TRANSPORTER PERMEASE PROTEIN YESQ-RELATED"/>
    <property type="match status" value="1"/>
</dbReference>
<sequence>MTSVVRLGRVGFLTIFGFILIYPILWMVSASFKPMPEIFSTINLIPSKFVTSSYVNGWRGTGQFGFSTFFVNSFLLVVPTVIFTVLSSVIVGYGFARFRFPLKNLLFSLMIATLMLPNAVIIIPSYLLFRDFGWLDTYWTFIIPAMFATYPFFVFMLVQFFRGLPRELDESALIDGCSTFKILTRILLPLSKPAVVSAIVFQFIWIWNDFFNTLIYINSVKNFPISLGLRMSLDTSSTSNWDQVMAMSVLAILPCLVIFFLAQRYFVEGIATTGIKG</sequence>
<keyword evidence="3" id="KW-1003">Cell membrane</keyword>
<accession>A0ABV9FIH7</accession>
<evidence type="ECO:0000256" key="3">
    <source>
        <dbReference type="ARBA" id="ARBA00022475"/>
    </source>
</evidence>
<evidence type="ECO:0000313" key="10">
    <source>
        <dbReference type="Proteomes" id="UP001596028"/>
    </source>
</evidence>
<evidence type="ECO:0000256" key="6">
    <source>
        <dbReference type="ARBA" id="ARBA00023136"/>
    </source>
</evidence>
<protein>
    <submittedName>
        <fullName evidence="9">Carbohydrate ABC transporter permease</fullName>
    </submittedName>
</protein>
<name>A0ABV9FIH7_9BACL</name>
<feature type="transmembrane region" description="Helical" evidence="7">
    <location>
        <begin position="105"/>
        <end position="129"/>
    </location>
</feature>
<comment type="similarity">
    <text evidence="7">Belongs to the binding-protein-dependent transport system permease family.</text>
</comment>
<dbReference type="RefSeq" id="WP_378102303.1">
    <property type="nucleotide sequence ID" value="NZ_JBHSEP010000030.1"/>
</dbReference>
<comment type="subcellular location">
    <subcellularLocation>
        <location evidence="1 7">Cell membrane</location>
        <topology evidence="1 7">Multi-pass membrane protein</topology>
    </subcellularLocation>
</comment>
<reference evidence="10" key="1">
    <citation type="journal article" date="2019" name="Int. J. Syst. Evol. Microbiol.">
        <title>The Global Catalogue of Microorganisms (GCM) 10K type strain sequencing project: providing services to taxonomists for standard genome sequencing and annotation.</title>
        <authorList>
            <consortium name="The Broad Institute Genomics Platform"/>
            <consortium name="The Broad Institute Genome Sequencing Center for Infectious Disease"/>
            <person name="Wu L."/>
            <person name="Ma J."/>
        </authorList>
    </citation>
    <scope>NUCLEOTIDE SEQUENCE [LARGE SCALE GENOMIC DNA]</scope>
    <source>
        <strain evidence="10">CCUG 49571</strain>
    </source>
</reference>
<evidence type="ECO:0000256" key="1">
    <source>
        <dbReference type="ARBA" id="ARBA00004651"/>
    </source>
</evidence>
<keyword evidence="10" id="KW-1185">Reference proteome</keyword>
<dbReference type="Gene3D" id="1.10.3720.10">
    <property type="entry name" value="MetI-like"/>
    <property type="match status" value="1"/>
</dbReference>
<feature type="transmembrane region" description="Helical" evidence="7">
    <location>
        <begin position="182"/>
        <end position="207"/>
    </location>
</feature>
<organism evidence="9 10">
    <name type="scientific">Cohnella hongkongensis</name>
    <dbReference type="NCBI Taxonomy" id="178337"/>
    <lineage>
        <taxon>Bacteria</taxon>
        <taxon>Bacillati</taxon>
        <taxon>Bacillota</taxon>
        <taxon>Bacilli</taxon>
        <taxon>Bacillales</taxon>
        <taxon>Paenibacillaceae</taxon>
        <taxon>Cohnella</taxon>
    </lineage>
</organism>
<dbReference type="PROSITE" id="PS50928">
    <property type="entry name" value="ABC_TM1"/>
    <property type="match status" value="1"/>
</dbReference>
<feature type="transmembrane region" description="Helical" evidence="7">
    <location>
        <begin position="244"/>
        <end position="262"/>
    </location>
</feature>
<dbReference type="Proteomes" id="UP001596028">
    <property type="component" value="Unassembled WGS sequence"/>
</dbReference>
<dbReference type="SUPFAM" id="SSF161098">
    <property type="entry name" value="MetI-like"/>
    <property type="match status" value="1"/>
</dbReference>
<keyword evidence="4 7" id="KW-0812">Transmembrane</keyword>
<keyword evidence="6 7" id="KW-0472">Membrane</keyword>
<evidence type="ECO:0000313" key="9">
    <source>
        <dbReference type="EMBL" id="MFC4601776.1"/>
    </source>
</evidence>
<evidence type="ECO:0000256" key="7">
    <source>
        <dbReference type="RuleBase" id="RU363032"/>
    </source>
</evidence>
<evidence type="ECO:0000259" key="8">
    <source>
        <dbReference type="PROSITE" id="PS50928"/>
    </source>
</evidence>
<dbReference type="InterPro" id="IPR000515">
    <property type="entry name" value="MetI-like"/>
</dbReference>
<feature type="domain" description="ABC transmembrane type-1" evidence="8">
    <location>
        <begin position="70"/>
        <end position="262"/>
    </location>
</feature>
<dbReference type="InterPro" id="IPR035906">
    <property type="entry name" value="MetI-like_sf"/>
</dbReference>
<feature type="transmembrane region" description="Helical" evidence="7">
    <location>
        <begin position="141"/>
        <end position="161"/>
    </location>
</feature>
<keyword evidence="5 7" id="KW-1133">Transmembrane helix</keyword>
<feature type="transmembrane region" description="Helical" evidence="7">
    <location>
        <begin position="12"/>
        <end position="32"/>
    </location>
</feature>
<comment type="caution">
    <text evidence="9">The sequence shown here is derived from an EMBL/GenBank/DDBJ whole genome shotgun (WGS) entry which is preliminary data.</text>
</comment>
<dbReference type="CDD" id="cd06261">
    <property type="entry name" value="TM_PBP2"/>
    <property type="match status" value="1"/>
</dbReference>
<keyword evidence="2 7" id="KW-0813">Transport</keyword>
<gene>
    <name evidence="9" type="ORF">ACFO3S_26295</name>
</gene>
<dbReference type="PANTHER" id="PTHR43744">
    <property type="entry name" value="ABC TRANSPORTER PERMEASE PROTEIN MG189-RELATED-RELATED"/>
    <property type="match status" value="1"/>
</dbReference>
<dbReference type="EMBL" id="JBHSEP010000030">
    <property type="protein sequence ID" value="MFC4601776.1"/>
    <property type="molecule type" value="Genomic_DNA"/>
</dbReference>
<dbReference type="Pfam" id="PF00528">
    <property type="entry name" value="BPD_transp_1"/>
    <property type="match status" value="1"/>
</dbReference>
<evidence type="ECO:0000256" key="2">
    <source>
        <dbReference type="ARBA" id="ARBA00022448"/>
    </source>
</evidence>
<evidence type="ECO:0000256" key="5">
    <source>
        <dbReference type="ARBA" id="ARBA00022989"/>
    </source>
</evidence>
<evidence type="ECO:0000256" key="4">
    <source>
        <dbReference type="ARBA" id="ARBA00022692"/>
    </source>
</evidence>